<gene>
    <name evidence="3" type="ORF">DBO85_09920</name>
</gene>
<dbReference type="Proteomes" id="UP000244064">
    <property type="component" value="Unassembled WGS sequence"/>
</dbReference>
<keyword evidence="1" id="KW-1133">Transmembrane helix</keyword>
<protein>
    <submittedName>
        <fullName evidence="3">DUF3592 domain-containing protein</fullName>
    </submittedName>
</protein>
<feature type="transmembrane region" description="Helical" evidence="1">
    <location>
        <begin position="101"/>
        <end position="123"/>
    </location>
</feature>
<dbReference type="Pfam" id="PF12158">
    <property type="entry name" value="DUF3592"/>
    <property type="match status" value="1"/>
</dbReference>
<proteinExistence type="predicted"/>
<evidence type="ECO:0000313" key="4">
    <source>
        <dbReference type="Proteomes" id="UP000244064"/>
    </source>
</evidence>
<dbReference type="InterPro" id="IPR021994">
    <property type="entry name" value="DUF3592"/>
</dbReference>
<name>A0A2T5P9L1_9PSED</name>
<reference evidence="3 4" key="1">
    <citation type="submission" date="2018-04" db="EMBL/GenBank/DDBJ databases">
        <title>Pseudomonas sp. nov., isolated from mangrove soil.</title>
        <authorList>
            <person name="Chen C."/>
        </authorList>
    </citation>
    <scope>NUCLEOTIDE SEQUENCE [LARGE SCALE GENOMIC DNA]</scope>
    <source>
        <strain evidence="3 4">TC-11</strain>
    </source>
</reference>
<dbReference type="OrthoDB" id="2242169at2"/>
<evidence type="ECO:0000259" key="2">
    <source>
        <dbReference type="Pfam" id="PF12158"/>
    </source>
</evidence>
<keyword evidence="1" id="KW-0472">Membrane</keyword>
<dbReference type="RefSeq" id="WP_108107100.1">
    <property type="nucleotide sequence ID" value="NZ_QASN01000017.1"/>
</dbReference>
<comment type="caution">
    <text evidence="3">The sequence shown here is derived from an EMBL/GenBank/DDBJ whole genome shotgun (WGS) entry which is preliminary data.</text>
</comment>
<accession>A0A2T5P9L1</accession>
<keyword evidence="1" id="KW-0812">Transmembrane</keyword>
<dbReference type="AlphaFoldDB" id="A0A2T5P9L1"/>
<sequence length="223" mass="24447">MKQGWLWIFPGIGALLLAGAVAVQVNRLSHQDSLTAAEGWVAHVVQGCPTIEFSTVDGQSVQFRGGVCSSPPAYDVGERVRVLYPAASPASARLDSFTENWFVSLVLGGIGSVFLLIGLVFVLPPLLSGFRARDLAVTGEAVFAVPVDVQRNTSYSVNGQHPWRIIAQWQNPATGKVHLFRSDNLWFDPSRFVAEQKQIRVLIDPQKPKRYSMDVSFLPEVAD</sequence>
<organism evidence="3 4">
    <name type="scientific">Pseudomonas mangrovi</name>
    <dbReference type="NCBI Taxonomy" id="2161748"/>
    <lineage>
        <taxon>Bacteria</taxon>
        <taxon>Pseudomonadati</taxon>
        <taxon>Pseudomonadota</taxon>
        <taxon>Gammaproteobacteria</taxon>
        <taxon>Pseudomonadales</taxon>
        <taxon>Pseudomonadaceae</taxon>
        <taxon>Pseudomonas</taxon>
    </lineage>
</organism>
<feature type="domain" description="DUF3592" evidence="2">
    <location>
        <begin position="49"/>
        <end position="97"/>
    </location>
</feature>
<keyword evidence="4" id="KW-1185">Reference proteome</keyword>
<evidence type="ECO:0000256" key="1">
    <source>
        <dbReference type="SAM" id="Phobius"/>
    </source>
</evidence>
<dbReference type="EMBL" id="QASN01000017">
    <property type="protein sequence ID" value="PTU74402.1"/>
    <property type="molecule type" value="Genomic_DNA"/>
</dbReference>
<evidence type="ECO:0000313" key="3">
    <source>
        <dbReference type="EMBL" id="PTU74402.1"/>
    </source>
</evidence>